<evidence type="ECO:0000313" key="1">
    <source>
        <dbReference type="EMBL" id="KAJ9663646.1"/>
    </source>
</evidence>
<name>A0ACC3AJX8_9EURO</name>
<accession>A0ACC3AJX8</accession>
<proteinExistence type="predicted"/>
<organism evidence="1 2">
    <name type="scientific">Neophaeococcomyces mojaviensis</name>
    <dbReference type="NCBI Taxonomy" id="3383035"/>
    <lineage>
        <taxon>Eukaryota</taxon>
        <taxon>Fungi</taxon>
        <taxon>Dikarya</taxon>
        <taxon>Ascomycota</taxon>
        <taxon>Pezizomycotina</taxon>
        <taxon>Eurotiomycetes</taxon>
        <taxon>Chaetothyriomycetidae</taxon>
        <taxon>Chaetothyriales</taxon>
        <taxon>Chaetothyriales incertae sedis</taxon>
        <taxon>Neophaeococcomyces</taxon>
    </lineage>
</organism>
<keyword evidence="2" id="KW-1185">Reference proteome</keyword>
<protein>
    <submittedName>
        <fullName evidence="1">Phosphatidylinositol-binding protein scs2</fullName>
    </submittedName>
</protein>
<reference evidence="1" key="1">
    <citation type="submission" date="2022-10" db="EMBL/GenBank/DDBJ databases">
        <title>Culturing micro-colonial fungi from biological soil crusts in the Mojave desert and describing Neophaeococcomyces mojavensis, and introducing the new genera and species Taxawa tesnikishii.</title>
        <authorList>
            <person name="Kurbessoian T."/>
            <person name="Stajich J.E."/>
        </authorList>
    </citation>
    <scope>NUCLEOTIDE SEQUENCE</scope>
    <source>
        <strain evidence="1">JES_112</strain>
    </source>
</reference>
<gene>
    <name evidence="1" type="primary">SCS2</name>
    <name evidence="1" type="ORF">H2198_000658</name>
</gene>
<sequence length="271" mass="29191">MSVDLTPDELGFKRPFNHEVTQVLKISNSNAGPVAFKVKTTAPKQYCVRPNSGIVMPHESVDVQVLLQAMKEDPPLDARCRDKFLVQSVQVDEVDEANIAVLWSNVEKTNKSAIQEKKIRVQFLPPGANVPQANGISHEEQPPAYSSPTPIYGSPAPPSTSEKTAPSTAAENVKASASNASEASGLAGVATAVANSVPTNSQQLQEQLNAAQARIKDLSSQLQDPQVRQRKVAEAQEKVQTVVQQSQETGVPLHIVAALCLVSFLVAYLFF</sequence>
<evidence type="ECO:0000313" key="2">
    <source>
        <dbReference type="Proteomes" id="UP001172386"/>
    </source>
</evidence>
<dbReference type="EMBL" id="JAPDRQ010000007">
    <property type="protein sequence ID" value="KAJ9663646.1"/>
    <property type="molecule type" value="Genomic_DNA"/>
</dbReference>
<comment type="caution">
    <text evidence="1">The sequence shown here is derived from an EMBL/GenBank/DDBJ whole genome shotgun (WGS) entry which is preliminary data.</text>
</comment>
<dbReference type="Proteomes" id="UP001172386">
    <property type="component" value="Unassembled WGS sequence"/>
</dbReference>